<reference evidence="5" key="1">
    <citation type="journal article" date="2019" name="Int. J. Syst. Evol. Microbiol.">
        <title>The Global Catalogue of Microorganisms (GCM) 10K type strain sequencing project: providing services to taxonomists for standard genome sequencing and annotation.</title>
        <authorList>
            <consortium name="The Broad Institute Genomics Platform"/>
            <consortium name="The Broad Institute Genome Sequencing Center for Infectious Disease"/>
            <person name="Wu L."/>
            <person name="Ma J."/>
        </authorList>
    </citation>
    <scope>NUCLEOTIDE SEQUENCE [LARGE SCALE GENOMIC DNA]</scope>
    <source>
        <strain evidence="5">JCM 9377</strain>
    </source>
</reference>
<feature type="domain" description="Peptidase S9 prolyl oligopeptidase catalytic" evidence="3">
    <location>
        <begin position="177"/>
        <end position="379"/>
    </location>
</feature>
<dbReference type="Gene3D" id="3.40.50.1820">
    <property type="entry name" value="alpha/beta hydrolase"/>
    <property type="match status" value="1"/>
</dbReference>
<feature type="compositionally biased region" description="Polar residues" evidence="2">
    <location>
        <begin position="382"/>
        <end position="392"/>
    </location>
</feature>
<proteinExistence type="predicted"/>
<dbReference type="InterPro" id="IPR001375">
    <property type="entry name" value="Peptidase_S9_cat"/>
</dbReference>
<dbReference type="Proteomes" id="UP001501237">
    <property type="component" value="Unassembled WGS sequence"/>
</dbReference>
<organism evidence="4 5">
    <name type="scientific">Actinocorallia longicatena</name>
    <dbReference type="NCBI Taxonomy" id="111803"/>
    <lineage>
        <taxon>Bacteria</taxon>
        <taxon>Bacillati</taxon>
        <taxon>Actinomycetota</taxon>
        <taxon>Actinomycetes</taxon>
        <taxon>Streptosporangiales</taxon>
        <taxon>Thermomonosporaceae</taxon>
        <taxon>Actinocorallia</taxon>
    </lineage>
</organism>
<evidence type="ECO:0000256" key="2">
    <source>
        <dbReference type="SAM" id="MobiDB-lite"/>
    </source>
</evidence>
<dbReference type="SUPFAM" id="SSF53474">
    <property type="entry name" value="alpha/beta-Hydrolases"/>
    <property type="match status" value="1"/>
</dbReference>
<comment type="caution">
    <text evidence="4">The sequence shown here is derived from an EMBL/GenBank/DDBJ whole genome shotgun (WGS) entry which is preliminary data.</text>
</comment>
<feature type="region of interest" description="Disordered" evidence="2">
    <location>
        <begin position="382"/>
        <end position="403"/>
    </location>
</feature>
<dbReference type="EMBL" id="BAAAUV010000030">
    <property type="protein sequence ID" value="GAA3236332.1"/>
    <property type="molecule type" value="Genomic_DNA"/>
</dbReference>
<sequence>MWGGEFGAIGFVSLSDPETVIPIVTEPWDVENFTESGSHRLWVVNERGRSTLRLAREGLEPETLETPKGVISSLLLPPARPAAAVLILEAATRPAEIAVIDLKTGDLRYLTDSRPPGLLKIAPVEPQVVNYPSENGRRIDALLYRPPGDGPFPVAMMVHGGPHGQERPDYTRSGLYQFLTTRRIALFSPQMSGSSSYGTSFQRSIYRDWGGIDLEDFAAALCYLQSTDWADPRRVAVAGGSYGGFAALSCLSRLDHPWAAGVSLYGPANLVTFARNCPPTWRSFVDTVLGNPDRDADFLRERSPITYADQITSPLFVIQGAMDPRVPQNEADQIVTEVRASGTPVRYDIYPDEGHGFTRRDNEIQAYTDLSSFLIDHLTAAKSAQPTTSRRSPVSLFHPRVTS</sequence>
<evidence type="ECO:0000313" key="4">
    <source>
        <dbReference type="EMBL" id="GAA3236332.1"/>
    </source>
</evidence>
<keyword evidence="1" id="KW-0378">Hydrolase</keyword>
<dbReference type="PANTHER" id="PTHR42776">
    <property type="entry name" value="SERINE PEPTIDASE S9 FAMILY MEMBER"/>
    <property type="match status" value="1"/>
</dbReference>
<dbReference type="InterPro" id="IPR029058">
    <property type="entry name" value="AB_hydrolase_fold"/>
</dbReference>
<evidence type="ECO:0000256" key="1">
    <source>
        <dbReference type="ARBA" id="ARBA00022801"/>
    </source>
</evidence>
<gene>
    <name evidence="4" type="ORF">GCM10010468_70530</name>
</gene>
<protein>
    <recommendedName>
        <fullName evidence="3">Peptidase S9 prolyl oligopeptidase catalytic domain-containing protein</fullName>
    </recommendedName>
</protein>
<accession>A0ABP6QP23</accession>
<dbReference type="Pfam" id="PF00326">
    <property type="entry name" value="Peptidase_S9"/>
    <property type="match status" value="1"/>
</dbReference>
<evidence type="ECO:0000259" key="3">
    <source>
        <dbReference type="Pfam" id="PF00326"/>
    </source>
</evidence>
<name>A0ABP6QP23_9ACTN</name>
<dbReference type="PANTHER" id="PTHR42776:SF27">
    <property type="entry name" value="DIPEPTIDYL PEPTIDASE FAMILY MEMBER 6"/>
    <property type="match status" value="1"/>
</dbReference>
<dbReference type="RefSeq" id="WP_344837304.1">
    <property type="nucleotide sequence ID" value="NZ_BAAAUV010000030.1"/>
</dbReference>
<keyword evidence="5" id="KW-1185">Reference proteome</keyword>
<evidence type="ECO:0000313" key="5">
    <source>
        <dbReference type="Proteomes" id="UP001501237"/>
    </source>
</evidence>